<feature type="transmembrane region" description="Helical" evidence="1">
    <location>
        <begin position="317"/>
        <end position="340"/>
    </location>
</feature>
<dbReference type="RefSeq" id="WP_308891088.1">
    <property type="nucleotide sequence ID" value="NZ_JAVGJF010000056.1"/>
</dbReference>
<dbReference type="Proteomes" id="UP001240157">
    <property type="component" value="Unassembled WGS sequence"/>
</dbReference>
<protein>
    <submittedName>
        <fullName evidence="3">YdcF family protein</fullName>
    </submittedName>
</protein>
<dbReference type="CDD" id="cd06259">
    <property type="entry name" value="YdcF-like"/>
    <property type="match status" value="1"/>
</dbReference>
<feature type="domain" description="DUF218" evidence="2">
    <location>
        <begin position="178"/>
        <end position="311"/>
    </location>
</feature>
<feature type="transmembrane region" description="Helical" evidence="1">
    <location>
        <begin position="115"/>
        <end position="133"/>
    </location>
</feature>
<evidence type="ECO:0000313" key="4">
    <source>
        <dbReference type="Proteomes" id="UP001240157"/>
    </source>
</evidence>
<keyword evidence="1" id="KW-0812">Transmembrane</keyword>
<organism evidence="3 4">
    <name type="scientific">Staphylococcus chromogenes</name>
    <name type="common">Staphylococcus hyicus subsp. chromogenes</name>
    <dbReference type="NCBI Taxonomy" id="46126"/>
    <lineage>
        <taxon>Bacteria</taxon>
        <taxon>Bacillati</taxon>
        <taxon>Bacillota</taxon>
        <taxon>Bacilli</taxon>
        <taxon>Bacillales</taxon>
        <taxon>Staphylococcaceae</taxon>
        <taxon>Staphylococcus</taxon>
    </lineage>
</organism>
<comment type="caution">
    <text evidence="3">The sequence shown here is derived from an EMBL/GenBank/DDBJ whole genome shotgun (WGS) entry which is preliminary data.</text>
</comment>
<name>A0ABD5AXC4_STACR</name>
<dbReference type="EMBL" id="JAVGJF010000056">
    <property type="protein sequence ID" value="MDQ7176023.1"/>
    <property type="molecule type" value="Genomic_DNA"/>
</dbReference>
<dbReference type="InterPro" id="IPR051599">
    <property type="entry name" value="Cell_Envelope_Assoc"/>
</dbReference>
<dbReference type="AlphaFoldDB" id="A0ABD5AXC4"/>
<evidence type="ECO:0000313" key="3">
    <source>
        <dbReference type="EMBL" id="MDQ7176023.1"/>
    </source>
</evidence>
<proteinExistence type="predicted"/>
<feature type="transmembrane region" description="Helical" evidence="1">
    <location>
        <begin position="139"/>
        <end position="166"/>
    </location>
</feature>
<gene>
    <name evidence="3" type="ORF">RCF65_08490</name>
</gene>
<keyword evidence="1" id="KW-1133">Transmembrane helix</keyword>
<dbReference type="InterPro" id="IPR014729">
    <property type="entry name" value="Rossmann-like_a/b/a_fold"/>
</dbReference>
<feature type="transmembrane region" description="Helical" evidence="1">
    <location>
        <begin position="56"/>
        <end position="73"/>
    </location>
</feature>
<accession>A0ABD5AXC4</accession>
<reference evidence="3 4" key="1">
    <citation type="submission" date="2023-08" db="EMBL/GenBank/DDBJ databases">
        <title>Whole genome sequencing of Staphylococcus chromogenes NNSch 2386.</title>
        <authorList>
            <person name="Kropotov V.S."/>
            <person name="Boriskina E.V."/>
            <person name="Gordinskaya N.A."/>
            <person name="Shkurkina I.S."/>
            <person name="Kryazhev D.V."/>
            <person name="Alekseeva A.E."/>
            <person name="Makhova M.A."/>
        </authorList>
    </citation>
    <scope>NUCLEOTIDE SEQUENCE [LARGE SCALE GENOMIC DNA]</scope>
    <source>
        <strain evidence="3 4">NNSch 2386</strain>
    </source>
</reference>
<dbReference type="PANTHER" id="PTHR30336">
    <property type="entry name" value="INNER MEMBRANE PROTEIN, PROBABLE PERMEASE"/>
    <property type="match status" value="1"/>
</dbReference>
<keyword evidence="1" id="KW-0472">Membrane</keyword>
<dbReference type="InterPro" id="IPR003848">
    <property type="entry name" value="DUF218"/>
</dbReference>
<feature type="transmembrane region" description="Helical" evidence="1">
    <location>
        <begin position="79"/>
        <end position="94"/>
    </location>
</feature>
<feature type="non-terminal residue" evidence="3">
    <location>
        <position position="1"/>
    </location>
</feature>
<dbReference type="Gene3D" id="3.40.50.620">
    <property type="entry name" value="HUPs"/>
    <property type="match status" value="1"/>
</dbReference>
<feature type="transmembrane region" description="Helical" evidence="1">
    <location>
        <begin position="25"/>
        <end position="44"/>
    </location>
</feature>
<dbReference type="PANTHER" id="PTHR30336:SF18">
    <property type="entry name" value="MEMBRANE PROTEIN"/>
    <property type="match status" value="1"/>
</dbReference>
<evidence type="ECO:0000259" key="2">
    <source>
        <dbReference type="Pfam" id="PF02698"/>
    </source>
</evidence>
<dbReference type="Pfam" id="PF02698">
    <property type="entry name" value="DUF218"/>
    <property type="match status" value="1"/>
</dbReference>
<evidence type="ECO:0000256" key="1">
    <source>
        <dbReference type="SAM" id="Phobius"/>
    </source>
</evidence>
<sequence length="341" mass="39022">VHPYRLKTHHKIFYHYELKGQGFKIMILVSFIITSILLSLFFIINVKQNLNFRIEFFSIILVLHMVLIAFQQFTHIHPWSQYVFSFCLYLFFIWKMRDNITSSSGLKFMKKINGYTLAILSLCVGTHFLASLMPGGWSLPFYLLGALALCFVLTWPFYLWFTFLIAQRPPQVPSNRFIILGAGIFTEQVTPMLKSRLDTALSLANQSKSSPIFIVSGGQGPDEPISEALAMQRYLLAQGVPKKQILMEDQSTNTVENMAYSKPFFPHQKGVCVTSEFHILRALKIGQQQGLSLVGYGASSPIVFRARSLIRDYCGLLFKYALLWWSFGSLIVLIRLLYILS</sequence>